<dbReference type="NCBIfam" id="NF003339">
    <property type="entry name" value="PRK04351.1"/>
    <property type="match status" value="1"/>
</dbReference>
<comment type="caution">
    <text evidence="6">The sequence shown here is derived from an EMBL/GenBank/DDBJ whole genome shotgun (WGS) entry which is preliminary data.</text>
</comment>
<accession>A0ABW3TY61</accession>
<feature type="binding site" evidence="4">
    <location>
        <position position="67"/>
    </location>
    <ligand>
        <name>Zn(2+)</name>
        <dbReference type="ChEBI" id="CHEBI:29105"/>
    </ligand>
</feature>
<comment type="similarity">
    <text evidence="4">Belongs to the SprT family.</text>
</comment>
<protein>
    <recommendedName>
        <fullName evidence="4">Protein SprT-like</fullName>
    </recommendedName>
</protein>
<keyword evidence="1 4" id="KW-0963">Cytoplasm</keyword>
<dbReference type="HAMAP" id="MF_00745">
    <property type="entry name" value="SprT_like"/>
    <property type="match status" value="1"/>
</dbReference>
<comment type="cofactor">
    <cofactor evidence="4">
        <name>Zn(2+)</name>
        <dbReference type="ChEBI" id="CHEBI:29105"/>
    </cofactor>
    <text evidence="4">Binds 1 zinc ion.</text>
</comment>
<feature type="active site" evidence="4">
    <location>
        <position position="68"/>
    </location>
</feature>
<dbReference type="SMART" id="SM00731">
    <property type="entry name" value="SprT"/>
    <property type="match status" value="1"/>
</dbReference>
<dbReference type="Pfam" id="PF10263">
    <property type="entry name" value="SprT-like"/>
    <property type="match status" value="1"/>
</dbReference>
<keyword evidence="2 4" id="KW-0479">Metal-binding</keyword>
<keyword evidence="7" id="KW-1185">Reference proteome</keyword>
<gene>
    <name evidence="6" type="ORF">ACFQ38_11535</name>
</gene>
<organism evidence="6 7">
    <name type="scientific">Sporosarcina contaminans</name>
    <dbReference type="NCBI Taxonomy" id="633403"/>
    <lineage>
        <taxon>Bacteria</taxon>
        <taxon>Bacillati</taxon>
        <taxon>Bacillota</taxon>
        <taxon>Bacilli</taxon>
        <taxon>Bacillales</taxon>
        <taxon>Caryophanaceae</taxon>
        <taxon>Sporosarcina</taxon>
    </lineage>
</organism>
<dbReference type="RefSeq" id="WP_336824393.1">
    <property type="nucleotide sequence ID" value="NZ_JBHTLT010000077.1"/>
</dbReference>
<evidence type="ECO:0000256" key="2">
    <source>
        <dbReference type="ARBA" id="ARBA00022723"/>
    </source>
</evidence>
<dbReference type="InterPro" id="IPR023524">
    <property type="entry name" value="Uncharacterised_SprT-like"/>
</dbReference>
<sequence>MDNKDLQLLVEQLSLEHFGKTFRHEASFNGRLRTTGGRYKLSDGSIEINPKVIELYDEEELIGIIKHELCHYHLHLEGKGYKHGDADFKMLLQQTGSPRYCKPLQAKPKQQSVIHTYQCKSCSFVYKRRRRMDVRKYRCGKCKGEIVYVSL</sequence>
<proteinExistence type="inferred from homology"/>
<evidence type="ECO:0000256" key="3">
    <source>
        <dbReference type="ARBA" id="ARBA00022833"/>
    </source>
</evidence>
<reference evidence="7" key="1">
    <citation type="journal article" date="2019" name="Int. J. Syst. Evol. Microbiol.">
        <title>The Global Catalogue of Microorganisms (GCM) 10K type strain sequencing project: providing services to taxonomists for standard genome sequencing and annotation.</title>
        <authorList>
            <consortium name="The Broad Institute Genomics Platform"/>
            <consortium name="The Broad Institute Genome Sequencing Center for Infectious Disease"/>
            <person name="Wu L."/>
            <person name="Ma J."/>
        </authorList>
    </citation>
    <scope>NUCLEOTIDE SEQUENCE [LARGE SCALE GENOMIC DNA]</scope>
    <source>
        <strain evidence="7">CCUG 53915</strain>
    </source>
</reference>
<feature type="binding site" evidence="4">
    <location>
        <position position="71"/>
    </location>
    <ligand>
        <name>Zn(2+)</name>
        <dbReference type="ChEBI" id="CHEBI:29105"/>
    </ligand>
</feature>
<dbReference type="Proteomes" id="UP001597231">
    <property type="component" value="Unassembled WGS sequence"/>
</dbReference>
<evidence type="ECO:0000259" key="5">
    <source>
        <dbReference type="SMART" id="SM00731"/>
    </source>
</evidence>
<keyword evidence="3 4" id="KW-0862">Zinc</keyword>
<name>A0ABW3TY61_9BACL</name>
<feature type="domain" description="SprT-like" evidence="5">
    <location>
        <begin position="4"/>
        <end position="149"/>
    </location>
</feature>
<evidence type="ECO:0000313" key="6">
    <source>
        <dbReference type="EMBL" id="MFD1205726.1"/>
    </source>
</evidence>
<dbReference type="Gene3D" id="3.30.2010.10">
    <property type="entry name" value="Metalloproteases ('zincins'), catalytic domain"/>
    <property type="match status" value="1"/>
</dbReference>
<dbReference type="EMBL" id="JBHTLT010000077">
    <property type="protein sequence ID" value="MFD1205726.1"/>
    <property type="molecule type" value="Genomic_DNA"/>
</dbReference>
<evidence type="ECO:0000313" key="7">
    <source>
        <dbReference type="Proteomes" id="UP001597231"/>
    </source>
</evidence>
<evidence type="ECO:0000256" key="4">
    <source>
        <dbReference type="HAMAP-Rule" id="MF_00745"/>
    </source>
</evidence>
<evidence type="ECO:0000256" key="1">
    <source>
        <dbReference type="ARBA" id="ARBA00022490"/>
    </source>
</evidence>
<dbReference type="InterPro" id="IPR006640">
    <property type="entry name" value="SprT-like_domain"/>
</dbReference>
<comment type="subcellular location">
    <subcellularLocation>
        <location evidence="4">Cytoplasm</location>
    </subcellularLocation>
</comment>